<dbReference type="InterPro" id="IPR039261">
    <property type="entry name" value="FNR_nucleotide-bd"/>
</dbReference>
<gene>
    <name evidence="1" type="ORF">B0T10DRAFT_197893</name>
</gene>
<reference evidence="1 2" key="1">
    <citation type="journal article" date="2021" name="Nat. Commun.">
        <title>Genetic determinants of endophytism in the Arabidopsis root mycobiome.</title>
        <authorList>
            <person name="Mesny F."/>
            <person name="Miyauchi S."/>
            <person name="Thiergart T."/>
            <person name="Pickel B."/>
            <person name="Atanasova L."/>
            <person name="Karlsson M."/>
            <person name="Huettel B."/>
            <person name="Barry K.W."/>
            <person name="Haridas S."/>
            <person name="Chen C."/>
            <person name="Bauer D."/>
            <person name="Andreopoulos W."/>
            <person name="Pangilinan J."/>
            <person name="LaButti K."/>
            <person name="Riley R."/>
            <person name="Lipzen A."/>
            <person name="Clum A."/>
            <person name="Drula E."/>
            <person name="Henrissat B."/>
            <person name="Kohler A."/>
            <person name="Grigoriev I.V."/>
            <person name="Martin F.M."/>
            <person name="Hacquard S."/>
        </authorList>
    </citation>
    <scope>NUCLEOTIDE SEQUENCE [LARGE SCALE GENOMIC DNA]</scope>
    <source>
        <strain evidence="1 2">MPI-CAGE-CH-0241</strain>
    </source>
</reference>
<evidence type="ECO:0000313" key="1">
    <source>
        <dbReference type="EMBL" id="KAH6876333.1"/>
    </source>
</evidence>
<dbReference type="Proteomes" id="UP000777438">
    <property type="component" value="Unassembled WGS sequence"/>
</dbReference>
<dbReference type="EMBL" id="JAGPYM010000035">
    <property type="protein sequence ID" value="KAH6876333.1"/>
    <property type="molecule type" value="Genomic_DNA"/>
</dbReference>
<name>A0A9P9AJT0_9HYPO</name>
<protein>
    <submittedName>
        <fullName evidence="1">Uncharacterized protein</fullName>
    </submittedName>
</protein>
<accession>A0A9P9AJT0</accession>
<proteinExistence type="predicted"/>
<dbReference type="SUPFAM" id="SSF52343">
    <property type="entry name" value="Ferredoxin reductase-like, C-terminal NADP-linked domain"/>
    <property type="match status" value="1"/>
</dbReference>
<dbReference type="Gene3D" id="3.40.50.80">
    <property type="entry name" value="Nucleotide-binding domain of ferredoxin-NADP reductase (FNR) module"/>
    <property type="match status" value="1"/>
</dbReference>
<dbReference type="AlphaFoldDB" id="A0A9P9AJT0"/>
<keyword evidence="2" id="KW-1185">Reference proteome</keyword>
<organism evidence="1 2">
    <name type="scientific">Thelonectria olida</name>
    <dbReference type="NCBI Taxonomy" id="1576542"/>
    <lineage>
        <taxon>Eukaryota</taxon>
        <taxon>Fungi</taxon>
        <taxon>Dikarya</taxon>
        <taxon>Ascomycota</taxon>
        <taxon>Pezizomycotina</taxon>
        <taxon>Sordariomycetes</taxon>
        <taxon>Hypocreomycetidae</taxon>
        <taxon>Hypocreales</taxon>
        <taxon>Nectriaceae</taxon>
        <taxon>Thelonectria</taxon>
    </lineage>
</organism>
<sequence length="283" mass="31260">MAAPSEDEFTWTLESSHRLTPGISLHTFSRTKTGDLHHGDITINILPTQTITLQFPPDLDPIAGSHNLSEQDRRLDFTPCHLEHDSSGTTTSFSFLSGNGRVTGLIGLPRPQGQLAVKQVDSGGGFPEELTVSSQAAICIAGGTGIAPFLTLPSKQAWKTSNGSRSSLVCSIRGHDFPIIEFFLERKMLRPEDWARVFIHVTPGEDVDGLPAGRSESWWKMRFEHVVQQFPGPVQFSIGRLTEELLASMLQESKDILFCGSKSLEWQVKMWSLGKASVRCTER</sequence>
<dbReference type="OrthoDB" id="5240800at2759"/>
<evidence type="ECO:0000313" key="2">
    <source>
        <dbReference type="Proteomes" id="UP000777438"/>
    </source>
</evidence>
<comment type="caution">
    <text evidence="1">The sequence shown here is derived from an EMBL/GenBank/DDBJ whole genome shotgun (WGS) entry which is preliminary data.</text>
</comment>